<dbReference type="GO" id="GO:0003677">
    <property type="term" value="F:DNA binding"/>
    <property type="evidence" value="ECO:0007669"/>
    <property type="project" value="UniProtKB-KW"/>
</dbReference>
<proteinExistence type="predicted"/>
<evidence type="ECO:0000259" key="5">
    <source>
        <dbReference type="PROSITE" id="PS51078"/>
    </source>
</evidence>
<dbReference type="GeneID" id="76728329"/>
<evidence type="ECO:0000313" key="6">
    <source>
        <dbReference type="EMBL" id="QPG68756.1"/>
    </source>
</evidence>
<dbReference type="PROSITE" id="PS51078">
    <property type="entry name" value="ICLR_ED"/>
    <property type="match status" value="1"/>
</dbReference>
<dbReference type="SUPFAM" id="SSF55781">
    <property type="entry name" value="GAF domain-like"/>
    <property type="match status" value="1"/>
</dbReference>
<dbReference type="GO" id="GO:0003700">
    <property type="term" value="F:DNA-binding transcription factor activity"/>
    <property type="evidence" value="ECO:0007669"/>
    <property type="project" value="TreeGrafter"/>
</dbReference>
<dbReference type="PROSITE" id="PS51077">
    <property type="entry name" value="HTH_ICLR"/>
    <property type="match status" value="1"/>
</dbReference>
<evidence type="ECO:0000259" key="4">
    <source>
        <dbReference type="PROSITE" id="PS51077"/>
    </source>
</evidence>
<name>A0A8H2JGR7_MYCMU</name>
<evidence type="ECO:0000256" key="3">
    <source>
        <dbReference type="ARBA" id="ARBA00023163"/>
    </source>
</evidence>
<dbReference type="PANTHER" id="PTHR30136">
    <property type="entry name" value="HELIX-TURN-HELIX TRANSCRIPTIONAL REGULATOR, ICLR FAMILY"/>
    <property type="match status" value="1"/>
</dbReference>
<dbReference type="GO" id="GO:0045892">
    <property type="term" value="P:negative regulation of DNA-templated transcription"/>
    <property type="evidence" value="ECO:0007669"/>
    <property type="project" value="TreeGrafter"/>
</dbReference>
<feature type="domain" description="HTH iclR-type" evidence="4">
    <location>
        <begin position="6"/>
        <end position="66"/>
    </location>
</feature>
<keyword evidence="1" id="KW-0805">Transcription regulation</keyword>
<dbReference type="InterPro" id="IPR029016">
    <property type="entry name" value="GAF-like_dom_sf"/>
</dbReference>
<sequence>MAEASTRTVERALALLATVCESGATNLVDSARECELAPSTALRLLRTLETTGFVSRDESGTYRPGGRIIQLGAQALSNEFLIDLAEPAMDALVAETGESAYLSVRGHGQTALYLNIVEGTHSVRHANWVGRTVPLDASAAGHALRGDVPAEGYVVVERGVEADVTAIAAPVHSEARIVGALSLVIPSYRLTAPETARYGQMLVSAAADVSARLSGPTKQGSPERKS</sequence>
<evidence type="ECO:0000313" key="8">
    <source>
        <dbReference type="Proteomes" id="UP000309231"/>
    </source>
</evidence>
<reference evidence="7" key="1">
    <citation type="submission" date="2018-01" db="EMBL/GenBank/DDBJ databases">
        <title>Comparative genomics of Mycobacterium mucogenicum and Mycobacterium neoaurum clade members emphasizing tRNA and non-coding RNA.</title>
        <authorList>
            <person name="Behra P.R.K."/>
            <person name="Pettersson B.M.F."/>
            <person name="Das S."/>
            <person name="Dasgupta S."/>
            <person name="Kirsebom L.A."/>
        </authorList>
    </citation>
    <scope>NUCLEOTIDE SEQUENCE</scope>
    <source>
        <strain evidence="7">DSM 44124</strain>
    </source>
</reference>
<dbReference type="EMBL" id="POTL01000001">
    <property type="protein sequence ID" value="TLH55287.1"/>
    <property type="molecule type" value="Genomic_DNA"/>
</dbReference>
<dbReference type="Pfam" id="PF09339">
    <property type="entry name" value="HTH_IclR"/>
    <property type="match status" value="1"/>
</dbReference>
<dbReference type="InterPro" id="IPR036388">
    <property type="entry name" value="WH-like_DNA-bd_sf"/>
</dbReference>
<keyword evidence="3" id="KW-0804">Transcription</keyword>
<dbReference type="Gene3D" id="3.30.450.40">
    <property type="match status" value="2"/>
</dbReference>
<reference evidence="6 8" key="3">
    <citation type="journal article" date="2019" name="Sci. Rep.">
        <title>Insight into the biology of Mycobacterium mucogenicum and Mycobacterium neoaurum clade members.</title>
        <authorList>
            <person name="Behra P.R.K."/>
            <person name="Pettersson B.M.F."/>
            <person name="Ramesh M."/>
            <person name="Dasgupta S."/>
            <person name="Kirsebom L.A."/>
        </authorList>
    </citation>
    <scope>NUCLEOTIDE SEQUENCE [LARGE SCALE GENOMIC DNA]</scope>
    <source>
        <strain evidence="6 8">DSM 44124</strain>
    </source>
</reference>
<organism evidence="7">
    <name type="scientific">Mycolicibacterium mucogenicum DSM 44124</name>
    <dbReference type="NCBI Taxonomy" id="1226753"/>
    <lineage>
        <taxon>Bacteria</taxon>
        <taxon>Bacillati</taxon>
        <taxon>Actinomycetota</taxon>
        <taxon>Actinomycetes</taxon>
        <taxon>Mycobacteriales</taxon>
        <taxon>Mycobacteriaceae</taxon>
        <taxon>Mycolicibacterium</taxon>
    </lineage>
</organism>
<evidence type="ECO:0000256" key="2">
    <source>
        <dbReference type="ARBA" id="ARBA00023125"/>
    </source>
</evidence>
<dbReference type="Pfam" id="PF01614">
    <property type="entry name" value="IclR_C"/>
    <property type="match status" value="2"/>
</dbReference>
<dbReference type="InterPro" id="IPR005471">
    <property type="entry name" value="Tscrpt_reg_IclR_N"/>
</dbReference>
<dbReference type="AlphaFoldDB" id="A0A8H2JGR7"/>
<dbReference type="EMBL" id="CP062008">
    <property type="protein sequence ID" value="QPG68756.1"/>
    <property type="molecule type" value="Genomic_DNA"/>
</dbReference>
<dbReference type="SMART" id="SM00346">
    <property type="entry name" value="HTH_ICLR"/>
    <property type="match status" value="1"/>
</dbReference>
<dbReference type="Proteomes" id="UP000309231">
    <property type="component" value="Chromosome"/>
</dbReference>
<evidence type="ECO:0000256" key="1">
    <source>
        <dbReference type="ARBA" id="ARBA00023015"/>
    </source>
</evidence>
<dbReference type="InterPro" id="IPR036390">
    <property type="entry name" value="WH_DNA-bd_sf"/>
</dbReference>
<dbReference type="SUPFAM" id="SSF46785">
    <property type="entry name" value="Winged helix' DNA-binding domain"/>
    <property type="match status" value="1"/>
</dbReference>
<dbReference type="KEGG" id="mmuc:C1S78_025575"/>
<protein>
    <submittedName>
        <fullName evidence="7">IclR family transcriptional regulator</fullName>
    </submittedName>
</protein>
<feature type="domain" description="IclR-ED" evidence="5">
    <location>
        <begin position="67"/>
        <end position="215"/>
    </location>
</feature>
<keyword evidence="2" id="KW-0238">DNA-binding</keyword>
<reference evidence="6 8" key="2">
    <citation type="journal article" date="2019" name="BMC Evol. Biol.">
        <title>Comparative genomics of Mycobacterium mucogenicum and Mycobacterium neoaurum clade members emphasizing tRNA and non-coding RNA.</title>
        <authorList>
            <person name="Behra P.R.K."/>
            <person name="Pettersson B.M.F."/>
            <person name="Das S."/>
            <person name="Dasgupta S."/>
            <person name="Kirsebom L.A."/>
        </authorList>
    </citation>
    <scope>NUCLEOTIDE SEQUENCE [LARGE SCALE GENOMIC DNA]</scope>
    <source>
        <strain evidence="6 8">DSM 44124</strain>
    </source>
</reference>
<gene>
    <name evidence="6" type="ORF">C1S78_025575</name>
    <name evidence="7" type="ORF">C1S78_25540</name>
</gene>
<dbReference type="InterPro" id="IPR050707">
    <property type="entry name" value="HTH_MetabolicPath_Reg"/>
</dbReference>
<evidence type="ECO:0000313" key="7">
    <source>
        <dbReference type="EMBL" id="TLH55287.1"/>
    </source>
</evidence>
<dbReference type="InterPro" id="IPR014757">
    <property type="entry name" value="Tscrpt_reg_IclR_C"/>
</dbReference>
<keyword evidence="8" id="KW-1185">Reference proteome</keyword>
<accession>A0A8H2JGR7</accession>
<dbReference type="PANTHER" id="PTHR30136:SF24">
    <property type="entry name" value="HTH-TYPE TRANSCRIPTIONAL REPRESSOR ALLR"/>
    <property type="match status" value="1"/>
</dbReference>
<dbReference type="Gene3D" id="1.10.10.10">
    <property type="entry name" value="Winged helix-like DNA-binding domain superfamily/Winged helix DNA-binding domain"/>
    <property type="match status" value="1"/>
</dbReference>
<dbReference type="RefSeq" id="WP_053855353.1">
    <property type="nucleotide sequence ID" value="NZ_ANBS01000066.1"/>
</dbReference>